<dbReference type="GO" id="GO:0003676">
    <property type="term" value="F:nucleic acid binding"/>
    <property type="evidence" value="ECO:0007669"/>
    <property type="project" value="UniProtKB-UniRule"/>
</dbReference>
<evidence type="ECO:0000313" key="1">
    <source>
        <dbReference type="EMBL" id="ENN78655.1"/>
    </source>
</evidence>
<sequence>MDLLDSIMSSMDKPPSLSEKERTLIKMQKDVIEKKQNEEKERLKRFKERVEAKLTSHFKNPKNIMLKFDPMDQIQRSIVHEAAETHNLLSYAFGTDGVDRYIRVYSRDNPPCEDELAARRRGEPWNEEVRQQLLKNRERERLEAMEPIKKPKKLVPNTNYKDKYAHLIGQDAALKAAKKTESNKSYGFVPSENKRDVRSIEQTMADIKAKRLKLNADRDEVNKYLKMDWTPKKADFTREEIKLFESNAVNGAIRHYSLEEIISNSEKFPIKFPVDSGRLATLLKKDVSEELTKNINSVYPFIHETVLGLYVKFIIFKRTYGTLIEKQFYEFMTLNEFVDRLLKKRAVMFMGKNDKYILLDGERGASKWETIGTTEEKAPLTLEKCLSYDEIKLSAFLYVSSYTHFVNKGDRKNKAVYLQNRALVEKTGIIAGMIGPRLKKQGVMDFQEMVITEKQNKKSNGYGNVGSIHTLFANFFEGESLLYSEAVQRRKSGAETDRFVDIKTPKGAIFDNHIYRKRLTIVFDCLLIEANQRALEAGKMAYIHLVGLGLGVWKTSDHQEKVFMDCFSNRIKTLSKQLSSVSDICFSYFKEASCGDLVHGNTIPIENHPKKGIKIHIFNRQPHEALNDEGKLLVVSYAWDGNAYPGNEYWNGQLGSSGDSAAASSTQVTELHNPQINPLVCADNLRIVSVKGKLLRLERYLEKKRNLKRKREELLEDD</sequence>
<dbReference type="PANTHER" id="PTHR13498">
    <property type="entry name" value="SPERM ASSOCIATED ANTIGEN 7"/>
    <property type="match status" value="1"/>
</dbReference>
<reference evidence="1" key="1">
    <citation type="journal article" date="2013" name="Genome Biol.">
        <title>Draft genome of the mountain pine beetle, Dendroctonus ponderosae Hopkins, a major forest pest.</title>
        <authorList>
            <person name="Keeling C.I."/>
            <person name="Yuen M.M."/>
            <person name="Liao N.Y."/>
            <person name="Docking T.R."/>
            <person name="Chan S.K."/>
            <person name="Taylor G.A."/>
            <person name="Palmquist D.L."/>
            <person name="Jackman S.D."/>
            <person name="Nguyen A."/>
            <person name="Li M."/>
            <person name="Henderson H."/>
            <person name="Janes J.K."/>
            <person name="Zhao Y."/>
            <person name="Pandoh P."/>
            <person name="Moore R."/>
            <person name="Sperling F.A."/>
            <person name="Huber D.P."/>
            <person name="Birol I."/>
            <person name="Jones S.J."/>
            <person name="Bohlmann J."/>
        </authorList>
    </citation>
    <scope>NUCLEOTIDE SEQUENCE</scope>
</reference>
<dbReference type="InterPro" id="IPR036867">
    <property type="entry name" value="R3H_dom_sf"/>
</dbReference>
<dbReference type="EMBL" id="KB740848">
    <property type="protein sequence ID" value="ENN78655.1"/>
    <property type="molecule type" value="Genomic_DNA"/>
</dbReference>
<dbReference type="PROSITE" id="PS51061">
    <property type="entry name" value="R3H"/>
    <property type="match status" value="1"/>
</dbReference>
<dbReference type="OMA" id="MECIPET"/>
<dbReference type="AlphaFoldDB" id="N6UAA7"/>
<proteinExistence type="predicted"/>
<feature type="non-terminal residue" evidence="1">
    <location>
        <position position="1"/>
    </location>
</feature>
<dbReference type="HOGENOM" id="CLU_023541_0_0_1"/>
<dbReference type="InterPro" id="IPR001374">
    <property type="entry name" value="R3H_dom"/>
</dbReference>
<dbReference type="Pfam" id="PF01424">
    <property type="entry name" value="R3H"/>
    <property type="match status" value="1"/>
</dbReference>
<name>N6UAA7_DENPD</name>
<dbReference type="Gene3D" id="3.30.1370.50">
    <property type="entry name" value="R3H-like domain"/>
    <property type="match status" value="1"/>
</dbReference>
<dbReference type="InterPro" id="IPR017330">
    <property type="entry name" value="SPAG7"/>
</dbReference>
<accession>N6UAA7</accession>
<dbReference type="SMART" id="SM00393">
    <property type="entry name" value="R3H"/>
    <property type="match status" value="1"/>
</dbReference>
<organism evidence="1">
    <name type="scientific">Dendroctonus ponderosae</name>
    <name type="common">Mountain pine beetle</name>
    <dbReference type="NCBI Taxonomy" id="77166"/>
    <lineage>
        <taxon>Eukaryota</taxon>
        <taxon>Metazoa</taxon>
        <taxon>Ecdysozoa</taxon>
        <taxon>Arthropoda</taxon>
        <taxon>Hexapoda</taxon>
        <taxon>Insecta</taxon>
        <taxon>Pterygota</taxon>
        <taxon>Neoptera</taxon>
        <taxon>Endopterygota</taxon>
        <taxon>Coleoptera</taxon>
        <taxon>Polyphaga</taxon>
        <taxon>Cucujiformia</taxon>
        <taxon>Curculionidae</taxon>
        <taxon>Scolytinae</taxon>
        <taxon>Dendroctonus</taxon>
    </lineage>
</organism>
<dbReference type="PANTHER" id="PTHR13498:SF3">
    <property type="entry name" value="SPERM-ASSOCIATED ANTIGEN 7"/>
    <property type="match status" value="1"/>
</dbReference>
<gene>
    <name evidence="1" type="ORF">YQE_04828</name>
</gene>
<dbReference type="InterPro" id="IPR032063">
    <property type="entry name" value="MavL-like"/>
</dbReference>
<dbReference type="SUPFAM" id="SSF82708">
    <property type="entry name" value="R3H domain"/>
    <property type="match status" value="1"/>
</dbReference>
<protein>
    <submittedName>
        <fullName evidence="1">Uncharacterized protein</fullName>
    </submittedName>
</protein>
<dbReference type="Pfam" id="PF16062">
    <property type="entry name" value="MavL-like"/>
    <property type="match status" value="1"/>
</dbReference>
<dbReference type="OrthoDB" id="6357136at2759"/>